<sequence>MPSVAQETPAMVPSPGKKRRRDDSEPDNHNTTIIHPLYALLPLSSGPTYIAANCKPSTSSHPSLYHRAATVDNGTLFDPRQHQHHHHHHHSPATRKVLPLSSSKRQRTSTDRDEGAMRSRSPSPTGAYRRTSSLPLAATIATASTTTITPPREDETTRERSAAGRTSTPANLMSRCHICFRKPSRKSDLNSFADCQGCGQRTCYVCIRECLGSWPHLRNGMLKDRRKPELPSPIVSLPNEESFTMLDADTEPDPIWKGEQLPADRDHHPPLDPSGWASGGHRQMICSACCVEKGQDGDAVCLGCLPFFEG</sequence>
<organism evidence="2 3">
    <name type="scientific">Cercophora scortea</name>
    <dbReference type="NCBI Taxonomy" id="314031"/>
    <lineage>
        <taxon>Eukaryota</taxon>
        <taxon>Fungi</taxon>
        <taxon>Dikarya</taxon>
        <taxon>Ascomycota</taxon>
        <taxon>Pezizomycotina</taxon>
        <taxon>Sordariomycetes</taxon>
        <taxon>Sordariomycetidae</taxon>
        <taxon>Sordariales</taxon>
        <taxon>Lasiosphaeriaceae</taxon>
        <taxon>Cercophora</taxon>
    </lineage>
</organism>
<dbReference type="EMBL" id="JAUEPO010000001">
    <property type="protein sequence ID" value="KAK3337255.1"/>
    <property type="molecule type" value="Genomic_DNA"/>
</dbReference>
<feature type="compositionally biased region" description="Basic and acidic residues" evidence="1">
    <location>
        <begin position="151"/>
        <end position="162"/>
    </location>
</feature>
<feature type="region of interest" description="Disordered" evidence="1">
    <location>
        <begin position="76"/>
        <end position="168"/>
    </location>
</feature>
<feature type="compositionally biased region" description="Basic residues" evidence="1">
    <location>
        <begin position="82"/>
        <end position="93"/>
    </location>
</feature>
<proteinExistence type="predicted"/>
<name>A0AAE0J655_9PEZI</name>
<feature type="region of interest" description="Disordered" evidence="1">
    <location>
        <begin position="1"/>
        <end position="31"/>
    </location>
</feature>
<accession>A0AAE0J655</accession>
<protein>
    <submittedName>
        <fullName evidence="2">Uncharacterized protein</fullName>
    </submittedName>
</protein>
<evidence type="ECO:0000313" key="3">
    <source>
        <dbReference type="Proteomes" id="UP001286456"/>
    </source>
</evidence>
<comment type="caution">
    <text evidence="2">The sequence shown here is derived from an EMBL/GenBank/DDBJ whole genome shotgun (WGS) entry which is preliminary data.</text>
</comment>
<feature type="region of interest" description="Disordered" evidence="1">
    <location>
        <begin position="248"/>
        <end position="274"/>
    </location>
</feature>
<keyword evidence="3" id="KW-1185">Reference proteome</keyword>
<reference evidence="2" key="1">
    <citation type="journal article" date="2023" name="Mol. Phylogenet. Evol.">
        <title>Genome-scale phylogeny and comparative genomics of the fungal order Sordariales.</title>
        <authorList>
            <person name="Hensen N."/>
            <person name="Bonometti L."/>
            <person name="Westerberg I."/>
            <person name="Brannstrom I.O."/>
            <person name="Guillou S."/>
            <person name="Cros-Aarteil S."/>
            <person name="Calhoun S."/>
            <person name="Haridas S."/>
            <person name="Kuo A."/>
            <person name="Mondo S."/>
            <person name="Pangilinan J."/>
            <person name="Riley R."/>
            <person name="LaButti K."/>
            <person name="Andreopoulos B."/>
            <person name="Lipzen A."/>
            <person name="Chen C."/>
            <person name="Yan M."/>
            <person name="Daum C."/>
            <person name="Ng V."/>
            <person name="Clum A."/>
            <person name="Steindorff A."/>
            <person name="Ohm R.A."/>
            <person name="Martin F."/>
            <person name="Silar P."/>
            <person name="Natvig D.O."/>
            <person name="Lalanne C."/>
            <person name="Gautier V."/>
            <person name="Ament-Velasquez S.L."/>
            <person name="Kruys A."/>
            <person name="Hutchinson M.I."/>
            <person name="Powell A.J."/>
            <person name="Barry K."/>
            <person name="Miller A.N."/>
            <person name="Grigoriev I.V."/>
            <person name="Debuchy R."/>
            <person name="Gladieux P."/>
            <person name="Hiltunen Thoren M."/>
            <person name="Johannesson H."/>
        </authorList>
    </citation>
    <scope>NUCLEOTIDE SEQUENCE</scope>
    <source>
        <strain evidence="2">SMH4131-1</strain>
    </source>
</reference>
<feature type="compositionally biased region" description="Low complexity" evidence="1">
    <location>
        <begin position="131"/>
        <end position="150"/>
    </location>
</feature>
<gene>
    <name evidence="2" type="ORF">B0T19DRAFT_66321</name>
</gene>
<reference evidence="2" key="2">
    <citation type="submission" date="2023-06" db="EMBL/GenBank/DDBJ databases">
        <authorList>
            <consortium name="Lawrence Berkeley National Laboratory"/>
            <person name="Haridas S."/>
            <person name="Hensen N."/>
            <person name="Bonometti L."/>
            <person name="Westerberg I."/>
            <person name="Brannstrom I.O."/>
            <person name="Guillou S."/>
            <person name="Cros-Aarteil S."/>
            <person name="Calhoun S."/>
            <person name="Kuo A."/>
            <person name="Mondo S."/>
            <person name="Pangilinan J."/>
            <person name="Riley R."/>
            <person name="Labutti K."/>
            <person name="Andreopoulos B."/>
            <person name="Lipzen A."/>
            <person name="Chen C."/>
            <person name="Yanf M."/>
            <person name="Daum C."/>
            <person name="Ng V."/>
            <person name="Clum A."/>
            <person name="Steindorff A."/>
            <person name="Ohm R."/>
            <person name="Martin F."/>
            <person name="Silar P."/>
            <person name="Natvig D."/>
            <person name="Lalanne C."/>
            <person name="Gautier V."/>
            <person name="Ament-Velasquez S.L."/>
            <person name="Kruys A."/>
            <person name="Hutchinson M.I."/>
            <person name="Powell A.J."/>
            <person name="Barry K."/>
            <person name="Miller A.N."/>
            <person name="Grigoriev I.V."/>
            <person name="Debuchy R."/>
            <person name="Gladieux P."/>
            <person name="Thoren M.H."/>
            <person name="Johannesson H."/>
        </authorList>
    </citation>
    <scope>NUCLEOTIDE SEQUENCE</scope>
    <source>
        <strain evidence="2">SMH4131-1</strain>
    </source>
</reference>
<evidence type="ECO:0000313" key="2">
    <source>
        <dbReference type="EMBL" id="KAK3337255.1"/>
    </source>
</evidence>
<dbReference type="Proteomes" id="UP001286456">
    <property type="component" value="Unassembled WGS sequence"/>
</dbReference>
<dbReference type="AlphaFoldDB" id="A0AAE0J655"/>
<feature type="compositionally biased region" description="Basic and acidic residues" evidence="1">
    <location>
        <begin position="108"/>
        <end position="117"/>
    </location>
</feature>
<evidence type="ECO:0000256" key="1">
    <source>
        <dbReference type="SAM" id="MobiDB-lite"/>
    </source>
</evidence>